<accession>A0A1G5PLV7</accession>
<dbReference type="Gene3D" id="3.40.50.1240">
    <property type="entry name" value="Phosphoglycerate mutase-like"/>
    <property type="match status" value="1"/>
</dbReference>
<dbReference type="Pfam" id="PF00300">
    <property type="entry name" value="His_Phos_1"/>
    <property type="match status" value="1"/>
</dbReference>
<dbReference type="Proteomes" id="UP000198767">
    <property type="component" value="Unassembled WGS sequence"/>
</dbReference>
<dbReference type="GO" id="GO:0005737">
    <property type="term" value="C:cytoplasm"/>
    <property type="evidence" value="ECO:0007669"/>
    <property type="project" value="TreeGrafter"/>
</dbReference>
<reference evidence="1 2" key="1">
    <citation type="submission" date="2016-10" db="EMBL/GenBank/DDBJ databases">
        <authorList>
            <person name="de Groot N.N."/>
        </authorList>
    </citation>
    <scope>NUCLEOTIDE SEQUENCE [LARGE SCALE GENOMIC DNA]</scope>
    <source>
        <strain evidence="1 2">U95</strain>
    </source>
</reference>
<dbReference type="GO" id="GO:0016791">
    <property type="term" value="F:phosphatase activity"/>
    <property type="evidence" value="ECO:0007669"/>
    <property type="project" value="TreeGrafter"/>
</dbReference>
<dbReference type="EMBL" id="FMWG01000001">
    <property type="protein sequence ID" value="SCZ50452.1"/>
    <property type="molecule type" value="Genomic_DNA"/>
</dbReference>
<evidence type="ECO:0000313" key="2">
    <source>
        <dbReference type="Proteomes" id="UP000198767"/>
    </source>
</evidence>
<dbReference type="SMART" id="SM00855">
    <property type="entry name" value="PGAM"/>
    <property type="match status" value="1"/>
</dbReference>
<gene>
    <name evidence="1" type="ORF">SAMN04488118_101288</name>
</gene>
<dbReference type="PANTHER" id="PTHR48100">
    <property type="entry name" value="BROAD-SPECIFICITY PHOSPHATASE YOR283W-RELATED"/>
    <property type="match status" value="1"/>
</dbReference>
<dbReference type="InterPro" id="IPR029033">
    <property type="entry name" value="His_PPase_superfam"/>
</dbReference>
<dbReference type="SUPFAM" id="SSF53254">
    <property type="entry name" value="Phosphoglycerate mutase-like"/>
    <property type="match status" value="1"/>
</dbReference>
<dbReference type="STRING" id="1156985.SAMN04488118_101288"/>
<organism evidence="1 2">
    <name type="scientific">Epibacterium ulvae</name>
    <dbReference type="NCBI Taxonomy" id="1156985"/>
    <lineage>
        <taxon>Bacteria</taxon>
        <taxon>Pseudomonadati</taxon>
        <taxon>Pseudomonadota</taxon>
        <taxon>Alphaproteobacteria</taxon>
        <taxon>Rhodobacterales</taxon>
        <taxon>Roseobacteraceae</taxon>
        <taxon>Epibacterium</taxon>
    </lineage>
</organism>
<dbReference type="InterPro" id="IPR013078">
    <property type="entry name" value="His_Pase_superF_clade-1"/>
</dbReference>
<protein>
    <submittedName>
        <fullName evidence="1">Probable phosphoglycerate mutase</fullName>
    </submittedName>
</protein>
<name>A0A1G5PLV7_9RHOB</name>
<keyword evidence="2" id="KW-1185">Reference proteome</keyword>
<dbReference type="PANTHER" id="PTHR48100:SF1">
    <property type="entry name" value="HISTIDINE PHOSPHATASE FAMILY PROTEIN-RELATED"/>
    <property type="match status" value="1"/>
</dbReference>
<dbReference type="OrthoDB" id="9781415at2"/>
<dbReference type="CDD" id="cd07067">
    <property type="entry name" value="HP_PGM_like"/>
    <property type="match status" value="1"/>
</dbReference>
<proteinExistence type="predicted"/>
<dbReference type="AlphaFoldDB" id="A0A1G5PLV7"/>
<dbReference type="RefSeq" id="WP_090215087.1">
    <property type="nucleotide sequence ID" value="NZ_FMWG01000001.1"/>
</dbReference>
<sequence length="198" mass="22341">MIRLALLRHGHTSWNRAGRIQGRSDIPLDGAARAELAEQRLPTPWDTADLWASPLARADETARLISHQTPQTTDALVEMNWGQWEGQSSVALSSDPQSGFRDIEHWGWHYRPPGGETPAEVWSRLQPWLTSLTQDSVAVCHIGIMRMILARAYGWNFDGPAPFRIKRNRLFVVEVSEAGLTPWSSPVRLEQRIKGTTE</sequence>
<evidence type="ECO:0000313" key="1">
    <source>
        <dbReference type="EMBL" id="SCZ50452.1"/>
    </source>
</evidence>
<dbReference type="InterPro" id="IPR050275">
    <property type="entry name" value="PGM_Phosphatase"/>
</dbReference>